<reference evidence="4" key="2">
    <citation type="submission" date="2013-04" db="UniProtKB">
        <authorList>
            <consortium name="EnsemblPlants"/>
        </authorList>
    </citation>
    <scope>IDENTIFICATION</scope>
</reference>
<dbReference type="InterPro" id="IPR038538">
    <property type="entry name" value="MTERF_sf"/>
</dbReference>
<keyword evidence="2" id="KW-0805">Transcription regulation</keyword>
<sequence length="420" mass="46216">MIHLRRRIVSLLLQLESHVPHAVVISPLISLRRAVSATAPASPKPFAVEEKPVSHVPDAVVISPLIYLRRAVSTTAPASPKPFAVEEYLVATCGLTRAQAAKASGKLSHLRSPSRPDAVLAFLSDLGVSRPDVAAAVAADPGLLCAGVEKNLARRAAELGDLGISRSQIARLVPLANSTFRSRALATNLGFWLPVLGSFEKILKCLKMNSSILGSDLEKVVKPNLALLEECGMTACDIASCPSVYSRRLLTLNPSYLRDAVARAEELGLGRGSRMFRYALMAVALTSKESVAAKLRVLDELGFSRDDVLLIVRKSPQFLALSEKKIRRAAEFFKRDIGLEERYIAQRPALFTYSLERRLLPRHYLLKVLRAKGLLNCELDYYRTAAMGEEKFVQRFVDPYKDHIPGLAEAYASRCFEKVN</sequence>
<proteinExistence type="inferred from homology"/>
<dbReference type="Pfam" id="PF02536">
    <property type="entry name" value="mTERF"/>
    <property type="match status" value="1"/>
</dbReference>
<dbReference type="Proteomes" id="UP000006038">
    <property type="component" value="Chromosome 6"/>
</dbReference>
<keyword evidence="5" id="KW-1185">Reference proteome</keyword>
<dbReference type="HOGENOM" id="CLU_034145_0_0_1"/>
<dbReference type="Gene3D" id="1.25.70.10">
    <property type="entry name" value="Transcription termination factor 3, mitochondrial"/>
    <property type="match status" value="1"/>
</dbReference>
<reference evidence="4" key="1">
    <citation type="journal article" date="2013" name="Nat. Commun.">
        <title>Whole-genome sequencing of Oryza brachyantha reveals mechanisms underlying Oryza genome evolution.</title>
        <authorList>
            <person name="Chen J."/>
            <person name="Huang Q."/>
            <person name="Gao D."/>
            <person name="Wang J."/>
            <person name="Lang Y."/>
            <person name="Liu T."/>
            <person name="Li B."/>
            <person name="Bai Z."/>
            <person name="Luis Goicoechea J."/>
            <person name="Liang C."/>
            <person name="Chen C."/>
            <person name="Zhang W."/>
            <person name="Sun S."/>
            <person name="Liao Y."/>
            <person name="Zhang X."/>
            <person name="Yang L."/>
            <person name="Song C."/>
            <person name="Wang M."/>
            <person name="Shi J."/>
            <person name="Liu G."/>
            <person name="Liu J."/>
            <person name="Zhou H."/>
            <person name="Zhou W."/>
            <person name="Yu Q."/>
            <person name="An N."/>
            <person name="Chen Y."/>
            <person name="Cai Q."/>
            <person name="Wang B."/>
            <person name="Liu B."/>
            <person name="Min J."/>
            <person name="Huang Y."/>
            <person name="Wu H."/>
            <person name="Li Z."/>
            <person name="Zhang Y."/>
            <person name="Yin Y."/>
            <person name="Song W."/>
            <person name="Jiang J."/>
            <person name="Jackson S.A."/>
            <person name="Wing R.A."/>
            <person name="Wang J."/>
            <person name="Chen M."/>
        </authorList>
    </citation>
    <scope>NUCLEOTIDE SEQUENCE [LARGE SCALE GENOMIC DNA]</scope>
    <source>
        <strain evidence="4">cv. IRGC 101232</strain>
    </source>
</reference>
<comment type="similarity">
    <text evidence="1">Belongs to the mTERF family.</text>
</comment>
<dbReference type="PANTHER" id="PTHR13068:SF83">
    <property type="entry name" value="OS06G0224500 PROTEIN"/>
    <property type="match status" value="1"/>
</dbReference>
<dbReference type="GO" id="GO:0006353">
    <property type="term" value="P:DNA-templated transcription termination"/>
    <property type="evidence" value="ECO:0007669"/>
    <property type="project" value="UniProtKB-KW"/>
</dbReference>
<keyword evidence="2" id="KW-0806">Transcription termination</keyword>
<evidence type="ECO:0000313" key="4">
    <source>
        <dbReference type="EnsemblPlants" id="OB06G15410.1"/>
    </source>
</evidence>
<dbReference type="PANTHER" id="PTHR13068">
    <property type="entry name" value="CGI-12 PROTEIN-RELATED"/>
    <property type="match status" value="1"/>
</dbReference>
<organism evidence="4">
    <name type="scientific">Oryza brachyantha</name>
    <name type="common">malo sina</name>
    <dbReference type="NCBI Taxonomy" id="4533"/>
    <lineage>
        <taxon>Eukaryota</taxon>
        <taxon>Viridiplantae</taxon>
        <taxon>Streptophyta</taxon>
        <taxon>Embryophyta</taxon>
        <taxon>Tracheophyta</taxon>
        <taxon>Spermatophyta</taxon>
        <taxon>Magnoliopsida</taxon>
        <taxon>Liliopsida</taxon>
        <taxon>Poales</taxon>
        <taxon>Poaceae</taxon>
        <taxon>BOP clade</taxon>
        <taxon>Oryzoideae</taxon>
        <taxon>Oryzeae</taxon>
        <taxon>Oryzinae</taxon>
        <taxon>Oryza</taxon>
    </lineage>
</organism>
<protein>
    <submittedName>
        <fullName evidence="4">Uncharacterized protein</fullName>
    </submittedName>
</protein>
<keyword evidence="3" id="KW-0809">Transit peptide</keyword>
<evidence type="ECO:0000256" key="1">
    <source>
        <dbReference type="ARBA" id="ARBA00007692"/>
    </source>
</evidence>
<dbReference type="EnsemblPlants" id="OB06G15410.1">
    <property type="protein sequence ID" value="OB06G15410.1"/>
    <property type="gene ID" value="OB06G15410"/>
</dbReference>
<dbReference type="InterPro" id="IPR003690">
    <property type="entry name" value="MTERF"/>
</dbReference>
<dbReference type="KEGG" id="obr:102703224"/>
<evidence type="ECO:0000256" key="2">
    <source>
        <dbReference type="ARBA" id="ARBA00022472"/>
    </source>
</evidence>
<dbReference type="FunFam" id="1.25.70.10:FF:000016">
    <property type="entry name" value="Mitochondrial transcription termination factor-like"/>
    <property type="match status" value="1"/>
</dbReference>
<dbReference type="eggNOG" id="KOG1267">
    <property type="taxonomic scope" value="Eukaryota"/>
</dbReference>
<dbReference type="GO" id="GO:0003676">
    <property type="term" value="F:nucleic acid binding"/>
    <property type="evidence" value="ECO:0007669"/>
    <property type="project" value="InterPro"/>
</dbReference>
<dbReference type="OrthoDB" id="1900587at2759"/>
<dbReference type="SMART" id="SM00733">
    <property type="entry name" value="Mterf"/>
    <property type="match status" value="4"/>
</dbReference>
<accession>J3MBZ7</accession>
<dbReference type="Gramene" id="OB06G15410.1">
    <property type="protein sequence ID" value="OB06G15410.1"/>
    <property type="gene ID" value="OB06G15410"/>
</dbReference>
<keyword evidence="2" id="KW-0804">Transcription</keyword>
<name>J3MBZ7_ORYBR</name>
<evidence type="ECO:0000256" key="3">
    <source>
        <dbReference type="ARBA" id="ARBA00022946"/>
    </source>
</evidence>
<dbReference type="OMA" id="KWEMKLD"/>
<dbReference type="GeneID" id="102703224"/>
<dbReference type="AlphaFoldDB" id="J3MBZ7"/>
<dbReference type="FunFam" id="1.25.70.10:FF:000001">
    <property type="entry name" value="Mitochondrial transcription termination factor-like"/>
    <property type="match status" value="1"/>
</dbReference>
<evidence type="ECO:0000313" key="5">
    <source>
        <dbReference type="Proteomes" id="UP000006038"/>
    </source>
</evidence>